<dbReference type="Ensembl" id="ENSAPET00000018041.1">
    <property type="protein sequence ID" value="ENSAPEP00000017545.1"/>
    <property type="gene ID" value="ENSAPEG00000012536.1"/>
</dbReference>
<reference evidence="3" key="3">
    <citation type="submission" date="2025-09" db="UniProtKB">
        <authorList>
            <consortium name="Ensembl"/>
        </authorList>
    </citation>
    <scope>IDENTIFICATION</scope>
</reference>
<dbReference type="Proteomes" id="UP000265080">
    <property type="component" value="Chromosome 3"/>
</dbReference>
<dbReference type="InterPro" id="IPR006553">
    <property type="entry name" value="Leu-rich_rpt_Cys-con_subtyp"/>
</dbReference>
<keyword evidence="1" id="KW-0433">Leucine-rich repeat</keyword>
<reference evidence="3" key="2">
    <citation type="submission" date="2025-08" db="UniProtKB">
        <authorList>
            <consortium name="Ensembl"/>
        </authorList>
    </citation>
    <scope>IDENTIFICATION</scope>
</reference>
<dbReference type="InterPro" id="IPR032675">
    <property type="entry name" value="LRR_dom_sf"/>
</dbReference>
<dbReference type="Gene3D" id="3.80.10.10">
    <property type="entry name" value="Ribonuclease Inhibitor"/>
    <property type="match status" value="2"/>
</dbReference>
<evidence type="ECO:0000313" key="4">
    <source>
        <dbReference type="Proteomes" id="UP000265080"/>
    </source>
</evidence>
<sequence>MQVQCCKAKTELFKESLLQMLVCLNRKCITLTAVLSTKESHLRELDLGYNNISDYGVGLLVDGLVDINCRLKSLRLQGCGVTSRSCEDLANGLLVTETLQELDLSRNEIGDEGLFQLSEGLKGAPLKMLKMYHCGLTALSCGPIGEALKSETSTLVELNLSNNKLKDAGFRAICEGCFDYTLIESKRVEPSEPQNLLEGLTHSLTRSLLDNTSYPSLSLPEVMIPHFLLLTFSVSRCGITEKGCVFLAKVLCTVSQLYNGWIGETNWYAVELRELDISMNLLRDGGVKEMSLGLKNPYSHLKTLNLSHCGLTDDCCSELASGFASIKSVISDLDLSSNDLRDKGMKKLLHRGVEGCLAGCVGLYGAVWAQKCPSRPPSVSFVMLLRINRATQ</sequence>
<dbReference type="PANTHER" id="PTHR24106">
    <property type="entry name" value="NACHT, LRR AND CARD DOMAINS-CONTAINING"/>
    <property type="match status" value="1"/>
</dbReference>
<proteinExistence type="predicted"/>
<evidence type="ECO:0000313" key="3">
    <source>
        <dbReference type="Ensembl" id="ENSAPEP00000017545.1"/>
    </source>
</evidence>
<name>A0A3P8SYX7_AMPPE</name>
<dbReference type="GeneTree" id="ENSGT01150000286911"/>
<evidence type="ECO:0000256" key="1">
    <source>
        <dbReference type="ARBA" id="ARBA00022614"/>
    </source>
</evidence>
<evidence type="ECO:0000256" key="2">
    <source>
        <dbReference type="ARBA" id="ARBA00022737"/>
    </source>
</evidence>
<dbReference type="InterPro" id="IPR001611">
    <property type="entry name" value="Leu-rich_rpt"/>
</dbReference>
<protein>
    <submittedName>
        <fullName evidence="3">Uncharacterized protein</fullName>
    </submittedName>
</protein>
<dbReference type="SMART" id="SM00368">
    <property type="entry name" value="LRR_RI"/>
    <property type="match status" value="9"/>
</dbReference>
<dbReference type="InterPro" id="IPR051261">
    <property type="entry name" value="NLR"/>
</dbReference>
<dbReference type="SUPFAM" id="SSF52047">
    <property type="entry name" value="RNI-like"/>
    <property type="match status" value="1"/>
</dbReference>
<accession>A0A3P8SYX7</accession>
<reference evidence="3 4" key="1">
    <citation type="submission" date="2018-03" db="EMBL/GenBank/DDBJ databases">
        <title>Finding Nemo's genes: A chromosome-scale reference assembly of the genome of the orange clownfish Amphiprion percula.</title>
        <authorList>
            <person name="Lehmann R."/>
        </authorList>
    </citation>
    <scope>NUCLEOTIDE SEQUENCE</scope>
</reference>
<dbReference type="Pfam" id="PF13516">
    <property type="entry name" value="LRR_6"/>
    <property type="match status" value="5"/>
</dbReference>
<organism evidence="3 4">
    <name type="scientific">Amphiprion percula</name>
    <name type="common">Orange clownfish</name>
    <name type="synonym">Lutjanus percula</name>
    <dbReference type="NCBI Taxonomy" id="161767"/>
    <lineage>
        <taxon>Eukaryota</taxon>
        <taxon>Metazoa</taxon>
        <taxon>Chordata</taxon>
        <taxon>Craniata</taxon>
        <taxon>Vertebrata</taxon>
        <taxon>Euteleostomi</taxon>
        <taxon>Actinopterygii</taxon>
        <taxon>Neopterygii</taxon>
        <taxon>Teleostei</taxon>
        <taxon>Neoteleostei</taxon>
        <taxon>Acanthomorphata</taxon>
        <taxon>Ovalentaria</taxon>
        <taxon>Pomacentridae</taxon>
        <taxon>Amphiprion</taxon>
    </lineage>
</organism>
<keyword evidence="2" id="KW-0677">Repeat</keyword>
<keyword evidence="4" id="KW-1185">Reference proteome</keyword>
<dbReference type="AlphaFoldDB" id="A0A3P8SYX7"/>
<dbReference type="SMART" id="SM00367">
    <property type="entry name" value="LRR_CC"/>
    <property type="match status" value="5"/>
</dbReference>